<dbReference type="InterPro" id="IPR025714">
    <property type="entry name" value="Methyltranfer_dom"/>
</dbReference>
<dbReference type="GO" id="GO:0032259">
    <property type="term" value="P:methylation"/>
    <property type="evidence" value="ECO:0007669"/>
    <property type="project" value="UniProtKB-KW"/>
</dbReference>
<keyword evidence="2" id="KW-0489">Methyltransferase</keyword>
<accession>A0AAD9VE61</accession>
<dbReference type="EMBL" id="JARQWQ010000006">
    <property type="protein sequence ID" value="KAK2571084.1"/>
    <property type="molecule type" value="Genomic_DNA"/>
</dbReference>
<dbReference type="PANTHER" id="PTHR18895:SF74">
    <property type="entry name" value="MTRF1L RELEASE FACTOR GLUTAMINE METHYLTRANSFERASE"/>
    <property type="match status" value="1"/>
</dbReference>
<keyword evidence="2" id="KW-0808">Transferase</keyword>
<gene>
    <name evidence="2" type="ORF">P5673_003641</name>
</gene>
<dbReference type="SUPFAM" id="SSF53335">
    <property type="entry name" value="S-adenosyl-L-methionine-dependent methyltransferases"/>
    <property type="match status" value="1"/>
</dbReference>
<dbReference type="PANTHER" id="PTHR18895">
    <property type="entry name" value="HEMK METHYLTRANSFERASE"/>
    <property type="match status" value="1"/>
</dbReference>
<dbReference type="GO" id="GO:0008168">
    <property type="term" value="F:methyltransferase activity"/>
    <property type="evidence" value="ECO:0007669"/>
    <property type="project" value="UniProtKB-KW"/>
</dbReference>
<dbReference type="Pfam" id="PF13847">
    <property type="entry name" value="Methyltransf_31"/>
    <property type="match status" value="1"/>
</dbReference>
<dbReference type="AlphaFoldDB" id="A0AAD9VE61"/>
<dbReference type="PROSITE" id="PS00092">
    <property type="entry name" value="N6_MTASE"/>
    <property type="match status" value="1"/>
</dbReference>
<dbReference type="InterPro" id="IPR029063">
    <property type="entry name" value="SAM-dependent_MTases_sf"/>
</dbReference>
<dbReference type="GO" id="GO:0005739">
    <property type="term" value="C:mitochondrion"/>
    <property type="evidence" value="ECO:0007669"/>
    <property type="project" value="TreeGrafter"/>
</dbReference>
<name>A0AAD9VE61_ACRCE</name>
<dbReference type="GO" id="GO:0003676">
    <property type="term" value="F:nucleic acid binding"/>
    <property type="evidence" value="ECO:0007669"/>
    <property type="project" value="InterPro"/>
</dbReference>
<reference evidence="2" key="1">
    <citation type="journal article" date="2023" name="G3 (Bethesda)">
        <title>Whole genome assembly and annotation of the endangered Caribbean coral Acropora cervicornis.</title>
        <authorList>
            <person name="Selwyn J.D."/>
            <person name="Vollmer S.V."/>
        </authorList>
    </citation>
    <scope>NUCLEOTIDE SEQUENCE</scope>
    <source>
        <strain evidence="2">K2</strain>
    </source>
</reference>
<dbReference type="Proteomes" id="UP001249851">
    <property type="component" value="Unassembled WGS sequence"/>
</dbReference>
<keyword evidence="3" id="KW-1185">Reference proteome</keyword>
<proteinExistence type="predicted"/>
<evidence type="ECO:0000313" key="2">
    <source>
        <dbReference type="EMBL" id="KAK2571084.1"/>
    </source>
</evidence>
<dbReference type="InterPro" id="IPR050320">
    <property type="entry name" value="N5-glutamine_MTase"/>
</dbReference>
<comment type="caution">
    <text evidence="2">The sequence shown here is derived from an EMBL/GenBank/DDBJ whole genome shotgun (WGS) entry which is preliminary data.</text>
</comment>
<sequence>MLFRALLPEIFGTQRLQLANVLVKGQAFRFKAQFRNRISCVRTFGSKNLKVFTNSWKQRLKENNIPEGNLTVKFIIEHVLGKKRTWVRTRDYYYNSVQELVELVARHHCLWSGGNENFSFLEVGCGSGAICLSILTEFPQANSYCVAIDKSKDAIDLTRDNAKKSVFIDLFCLANFHPNSIGENNWISVFRTERMNCVVLSKLGISRRLIPVCNFIMPLHYFTGSVLTKLGPTKFDAVISNPPYVLEDDMLQLQPEISKYEDVEALCGGRDGLDVIKEILRLSAKILKPNGSEHGSLPLNRLYHWGVLTFSCQMLDKTHRYVTFNRSPLICPSCVWLEVDSSHPDSVNQWILSQDLGLKYCATFNDFANWYGFDFHH</sequence>
<organism evidence="2 3">
    <name type="scientific">Acropora cervicornis</name>
    <name type="common">Staghorn coral</name>
    <dbReference type="NCBI Taxonomy" id="6130"/>
    <lineage>
        <taxon>Eukaryota</taxon>
        <taxon>Metazoa</taxon>
        <taxon>Cnidaria</taxon>
        <taxon>Anthozoa</taxon>
        <taxon>Hexacorallia</taxon>
        <taxon>Scleractinia</taxon>
        <taxon>Astrocoeniina</taxon>
        <taxon>Acroporidae</taxon>
        <taxon>Acropora</taxon>
    </lineage>
</organism>
<feature type="domain" description="Methyltransferase" evidence="1">
    <location>
        <begin position="116"/>
        <end position="174"/>
    </location>
</feature>
<evidence type="ECO:0000313" key="3">
    <source>
        <dbReference type="Proteomes" id="UP001249851"/>
    </source>
</evidence>
<dbReference type="Gene3D" id="3.40.50.150">
    <property type="entry name" value="Vaccinia Virus protein VP39"/>
    <property type="match status" value="1"/>
</dbReference>
<dbReference type="InterPro" id="IPR002052">
    <property type="entry name" value="DNA_methylase_N6_adenine_CS"/>
</dbReference>
<protein>
    <submittedName>
        <fullName evidence="2">MTRF1L release factor glutamine methyltransferase</fullName>
    </submittedName>
</protein>
<evidence type="ECO:0000259" key="1">
    <source>
        <dbReference type="Pfam" id="PF13847"/>
    </source>
</evidence>
<reference evidence="2" key="2">
    <citation type="journal article" date="2023" name="Science">
        <title>Genomic signatures of disease resistance in endangered staghorn corals.</title>
        <authorList>
            <person name="Vollmer S.V."/>
            <person name="Selwyn J.D."/>
            <person name="Despard B.A."/>
            <person name="Roesel C.L."/>
        </authorList>
    </citation>
    <scope>NUCLEOTIDE SEQUENCE</scope>
    <source>
        <strain evidence="2">K2</strain>
    </source>
</reference>